<evidence type="ECO:0000313" key="2">
    <source>
        <dbReference type="EMBL" id="GKV17972.1"/>
    </source>
</evidence>
<feature type="compositionally biased region" description="Polar residues" evidence="1">
    <location>
        <begin position="1"/>
        <end position="13"/>
    </location>
</feature>
<dbReference type="AlphaFoldDB" id="A0AAV5K298"/>
<protein>
    <submittedName>
        <fullName evidence="2">Uncharacterized protein</fullName>
    </submittedName>
</protein>
<sequence length="34" mass="3735">MIQINETVANCTKVSLHRKPNSSVSDPLPTENPN</sequence>
<proteinExistence type="predicted"/>
<name>A0AAV5K298_9ROSI</name>
<evidence type="ECO:0000313" key="3">
    <source>
        <dbReference type="Proteomes" id="UP001054252"/>
    </source>
</evidence>
<feature type="compositionally biased region" description="Polar residues" evidence="1">
    <location>
        <begin position="21"/>
        <end position="34"/>
    </location>
</feature>
<keyword evidence="3" id="KW-1185">Reference proteome</keyword>
<gene>
    <name evidence="2" type="ORF">SLEP1_g28414</name>
</gene>
<dbReference type="EMBL" id="BPVZ01000049">
    <property type="protein sequence ID" value="GKV17972.1"/>
    <property type="molecule type" value="Genomic_DNA"/>
</dbReference>
<dbReference type="Proteomes" id="UP001054252">
    <property type="component" value="Unassembled WGS sequence"/>
</dbReference>
<organism evidence="2 3">
    <name type="scientific">Rubroshorea leprosula</name>
    <dbReference type="NCBI Taxonomy" id="152421"/>
    <lineage>
        <taxon>Eukaryota</taxon>
        <taxon>Viridiplantae</taxon>
        <taxon>Streptophyta</taxon>
        <taxon>Embryophyta</taxon>
        <taxon>Tracheophyta</taxon>
        <taxon>Spermatophyta</taxon>
        <taxon>Magnoliopsida</taxon>
        <taxon>eudicotyledons</taxon>
        <taxon>Gunneridae</taxon>
        <taxon>Pentapetalae</taxon>
        <taxon>rosids</taxon>
        <taxon>malvids</taxon>
        <taxon>Malvales</taxon>
        <taxon>Dipterocarpaceae</taxon>
        <taxon>Rubroshorea</taxon>
    </lineage>
</organism>
<accession>A0AAV5K298</accession>
<comment type="caution">
    <text evidence="2">The sequence shown here is derived from an EMBL/GenBank/DDBJ whole genome shotgun (WGS) entry which is preliminary data.</text>
</comment>
<feature type="region of interest" description="Disordered" evidence="1">
    <location>
        <begin position="1"/>
        <end position="34"/>
    </location>
</feature>
<evidence type="ECO:0000256" key="1">
    <source>
        <dbReference type="SAM" id="MobiDB-lite"/>
    </source>
</evidence>
<reference evidence="2 3" key="1">
    <citation type="journal article" date="2021" name="Commun. Biol.">
        <title>The genome of Shorea leprosula (Dipterocarpaceae) highlights the ecological relevance of drought in aseasonal tropical rainforests.</title>
        <authorList>
            <person name="Ng K.K.S."/>
            <person name="Kobayashi M.J."/>
            <person name="Fawcett J.A."/>
            <person name="Hatakeyama M."/>
            <person name="Paape T."/>
            <person name="Ng C.H."/>
            <person name="Ang C.C."/>
            <person name="Tnah L.H."/>
            <person name="Lee C.T."/>
            <person name="Nishiyama T."/>
            <person name="Sese J."/>
            <person name="O'Brien M.J."/>
            <person name="Copetti D."/>
            <person name="Mohd Noor M.I."/>
            <person name="Ong R.C."/>
            <person name="Putra M."/>
            <person name="Sireger I.Z."/>
            <person name="Indrioko S."/>
            <person name="Kosugi Y."/>
            <person name="Izuno A."/>
            <person name="Isagi Y."/>
            <person name="Lee S.L."/>
            <person name="Shimizu K.K."/>
        </authorList>
    </citation>
    <scope>NUCLEOTIDE SEQUENCE [LARGE SCALE GENOMIC DNA]</scope>
    <source>
        <strain evidence="2">214</strain>
    </source>
</reference>